<feature type="transmembrane region" description="Helical" evidence="2">
    <location>
        <begin position="68"/>
        <end position="94"/>
    </location>
</feature>
<evidence type="ECO:0000313" key="4">
    <source>
        <dbReference type="Proteomes" id="UP001156940"/>
    </source>
</evidence>
<dbReference type="RefSeq" id="WP_280576316.1">
    <property type="nucleotide sequence ID" value="NZ_JARXRM010000046.1"/>
</dbReference>
<feature type="region of interest" description="Disordered" evidence="1">
    <location>
        <begin position="145"/>
        <end position="184"/>
    </location>
</feature>
<keyword evidence="4" id="KW-1185">Reference proteome</keyword>
<keyword evidence="2" id="KW-1133">Transmembrane helix</keyword>
<sequence>MTEQPRDQPGAPAGGDAGAGKPPHLDESVRRVGKAGRALLGSGRETGRALRKLVAADLALARGALGRALFWAAVGIIFGASAWLLVMGATVAVLQAAGLSWLASIAIAAGISLAVTGLAAWRVFVYFEMATLKASRRQLARLGLFDEGPDDDEDGDPPAPRSHAVPAAGPAAAAPPAPTGGAVP</sequence>
<dbReference type="Proteomes" id="UP001156940">
    <property type="component" value="Unassembled WGS sequence"/>
</dbReference>
<keyword evidence="2" id="KW-0812">Transmembrane</keyword>
<gene>
    <name evidence="3" type="ORF">QFW77_18375</name>
</gene>
<reference evidence="3 4" key="1">
    <citation type="submission" date="2023-04" db="EMBL/GenBank/DDBJ databases">
        <title>Luteimonas endophyticus RD2P54.</title>
        <authorList>
            <person name="Sun J.-Q."/>
        </authorList>
    </citation>
    <scope>NUCLEOTIDE SEQUENCE [LARGE SCALE GENOMIC DNA]</scope>
    <source>
        <strain evidence="3 4">RD2P54</strain>
    </source>
</reference>
<proteinExistence type="predicted"/>
<feature type="compositionally biased region" description="Acidic residues" evidence="1">
    <location>
        <begin position="147"/>
        <end position="156"/>
    </location>
</feature>
<evidence type="ECO:0000256" key="2">
    <source>
        <dbReference type="SAM" id="Phobius"/>
    </source>
</evidence>
<evidence type="ECO:0000256" key="1">
    <source>
        <dbReference type="SAM" id="MobiDB-lite"/>
    </source>
</evidence>
<accession>A0ABT6JDP3</accession>
<name>A0ABT6JDP3_9GAMM</name>
<evidence type="ECO:0000313" key="3">
    <source>
        <dbReference type="EMBL" id="MDH5824936.1"/>
    </source>
</evidence>
<comment type="caution">
    <text evidence="3">The sequence shown here is derived from an EMBL/GenBank/DDBJ whole genome shotgun (WGS) entry which is preliminary data.</text>
</comment>
<feature type="transmembrane region" description="Helical" evidence="2">
    <location>
        <begin position="100"/>
        <end position="127"/>
    </location>
</feature>
<dbReference type="EMBL" id="JARXRM010000046">
    <property type="protein sequence ID" value="MDH5824936.1"/>
    <property type="molecule type" value="Genomic_DNA"/>
</dbReference>
<organism evidence="3 4">
    <name type="scientific">Luteimonas endophytica</name>
    <dbReference type="NCBI Taxonomy" id="3042023"/>
    <lineage>
        <taxon>Bacteria</taxon>
        <taxon>Pseudomonadati</taxon>
        <taxon>Pseudomonadota</taxon>
        <taxon>Gammaproteobacteria</taxon>
        <taxon>Lysobacterales</taxon>
        <taxon>Lysobacteraceae</taxon>
        <taxon>Luteimonas</taxon>
    </lineage>
</organism>
<keyword evidence="2" id="KW-0472">Membrane</keyword>
<feature type="region of interest" description="Disordered" evidence="1">
    <location>
        <begin position="1"/>
        <end position="28"/>
    </location>
</feature>
<protein>
    <submittedName>
        <fullName evidence="3">Phage holin family protein</fullName>
    </submittedName>
</protein>